<dbReference type="InterPro" id="IPR003099">
    <property type="entry name" value="Prephen_DH"/>
</dbReference>
<keyword evidence="3" id="KW-0175">Coiled coil</keyword>
<name>U4KQL6_ALTPJ</name>
<dbReference type="Gene3D" id="3.40.50.720">
    <property type="entry name" value="NAD(P)-binding Rossmann-like Domain"/>
    <property type="match status" value="1"/>
</dbReference>
<dbReference type="AlphaFoldDB" id="U4KQL6"/>
<evidence type="ECO:0000256" key="3">
    <source>
        <dbReference type="SAM" id="Coils"/>
    </source>
</evidence>
<dbReference type="PANTHER" id="PTHR21363:SF0">
    <property type="entry name" value="PREPHENATE DEHYDROGENASE [NADP(+)]"/>
    <property type="match status" value="1"/>
</dbReference>
<feature type="coiled-coil region" evidence="3">
    <location>
        <begin position="224"/>
        <end position="273"/>
    </location>
</feature>
<dbReference type="Pfam" id="PF20463">
    <property type="entry name" value="PDH_C"/>
    <property type="match status" value="1"/>
</dbReference>
<dbReference type="InterPro" id="IPR008927">
    <property type="entry name" value="6-PGluconate_DH-like_C_sf"/>
</dbReference>
<dbReference type="PANTHER" id="PTHR21363">
    <property type="entry name" value="PREPHENATE DEHYDROGENASE"/>
    <property type="match status" value="1"/>
</dbReference>
<dbReference type="STRING" id="1318466.BN85412180"/>
<organism evidence="5 6">
    <name type="scientific">Alteracholeplasma palmae (strain ATCC 49389 / J233)</name>
    <name type="common">Acholeplasma palmae</name>
    <dbReference type="NCBI Taxonomy" id="1318466"/>
    <lineage>
        <taxon>Bacteria</taxon>
        <taxon>Bacillati</taxon>
        <taxon>Mycoplasmatota</taxon>
        <taxon>Mollicutes</taxon>
        <taxon>Acholeplasmatales</taxon>
        <taxon>Acholeplasmataceae</taxon>
        <taxon>Acholeplasma</taxon>
    </lineage>
</organism>
<dbReference type="Proteomes" id="UP000032740">
    <property type="component" value="Chromosome"/>
</dbReference>
<dbReference type="SUPFAM" id="SSF48179">
    <property type="entry name" value="6-phosphogluconate dehydrogenase C-terminal domain-like"/>
    <property type="match status" value="1"/>
</dbReference>
<dbReference type="InterPro" id="IPR046825">
    <property type="entry name" value="PDH_C"/>
</dbReference>
<dbReference type="EMBL" id="FO681347">
    <property type="protein sequence ID" value="CCV64795.1"/>
    <property type="molecule type" value="Genomic_DNA"/>
</dbReference>
<dbReference type="Pfam" id="PF02153">
    <property type="entry name" value="PDH_N"/>
    <property type="match status" value="1"/>
</dbReference>
<dbReference type="EC" id="1.3.1.12" evidence="5"/>
<evidence type="ECO:0000313" key="5">
    <source>
        <dbReference type="EMBL" id="CCV64795.1"/>
    </source>
</evidence>
<evidence type="ECO:0000259" key="4">
    <source>
        <dbReference type="PROSITE" id="PS51176"/>
    </source>
</evidence>
<dbReference type="PROSITE" id="PS51176">
    <property type="entry name" value="PDH_ADH"/>
    <property type="match status" value="1"/>
</dbReference>
<dbReference type="KEGG" id="apal:BN85412180"/>
<feature type="domain" description="Prephenate/arogenate dehydrogenase" evidence="4">
    <location>
        <begin position="1"/>
        <end position="273"/>
    </location>
</feature>
<dbReference type="InterPro" id="IPR046826">
    <property type="entry name" value="PDH_N"/>
</dbReference>
<dbReference type="InterPro" id="IPR036291">
    <property type="entry name" value="NAD(P)-bd_dom_sf"/>
</dbReference>
<protein>
    <submittedName>
        <fullName evidence="5">Prephenate dehydrogenase</fullName>
        <ecNumber evidence="5">1.3.1.12</ecNumber>
    </submittedName>
</protein>
<proteinExistence type="inferred from homology"/>
<dbReference type="Gene3D" id="1.10.3660.10">
    <property type="entry name" value="6-phosphogluconate dehydrogenase C-terminal like domain"/>
    <property type="match status" value="1"/>
</dbReference>
<evidence type="ECO:0000313" key="6">
    <source>
        <dbReference type="Proteomes" id="UP000032740"/>
    </source>
</evidence>
<gene>
    <name evidence="5" type="primary">tyrA</name>
    <name evidence="5" type="ORF">BN85412180</name>
</gene>
<reference evidence="5 6" key="1">
    <citation type="journal article" date="2013" name="J. Mol. Microbiol. Biotechnol.">
        <title>Analysis of the Complete Genomes of Acholeplasma brassicae , A. palmae and A. laidlawii and Their Comparison to the Obligate Parasites from ' Candidatus Phytoplasma'.</title>
        <authorList>
            <person name="Kube M."/>
            <person name="Siewert C."/>
            <person name="Migdoll A.M."/>
            <person name="Duduk B."/>
            <person name="Holz S."/>
            <person name="Rabus R."/>
            <person name="Seemuller E."/>
            <person name="Mitrovic J."/>
            <person name="Muller I."/>
            <person name="Buttner C."/>
            <person name="Reinhardt R."/>
        </authorList>
    </citation>
    <scope>NUCLEOTIDE SEQUENCE [LARGE SCALE GENOMIC DNA]</scope>
    <source>
        <strain evidence="5 6">J233</strain>
    </source>
</reference>
<dbReference type="GO" id="GO:0070403">
    <property type="term" value="F:NAD+ binding"/>
    <property type="evidence" value="ECO:0007669"/>
    <property type="project" value="InterPro"/>
</dbReference>
<sequence length="273" mass="31304">MKVFIIGLGLMGASYAKGLSKKMTVFGYDSNKEVTDMAMKDGIIKSNNLELIKECDLVILALYPKDNIEFIIEYKHLLNHQIITDLSGTKEWMIRRLEEELPSTVSYISHHPMAGKEKSGYTYSDEKIFNQANFLIIPTKLTKDNDITIIKKLADTLNFGRITLMTAKEHDELIAFTSQLTHILAVSLVNSDTHKHTKDATGDSYRDLTRIAKINEVMWTELFLENKEKLITEMDKLIDELQVMKQLVAENKKEALINKLKASREKRETFDNN</sequence>
<comment type="similarity">
    <text evidence="1">Belongs to the prephenate/arogenate dehydrogenase family.</text>
</comment>
<dbReference type="OrthoDB" id="9802008at2"/>
<dbReference type="GO" id="GO:0006571">
    <property type="term" value="P:tyrosine biosynthetic process"/>
    <property type="evidence" value="ECO:0007669"/>
    <property type="project" value="InterPro"/>
</dbReference>
<dbReference type="RefSeq" id="WP_030003678.1">
    <property type="nucleotide sequence ID" value="NC_022538.1"/>
</dbReference>
<dbReference type="HOGENOM" id="CLU_055968_2_0_14"/>
<keyword evidence="2 5" id="KW-0560">Oxidoreductase</keyword>
<keyword evidence="6" id="KW-1185">Reference proteome</keyword>
<dbReference type="GO" id="GO:0008977">
    <property type="term" value="F:prephenate dehydrogenase (NAD+) activity"/>
    <property type="evidence" value="ECO:0007669"/>
    <property type="project" value="UniProtKB-EC"/>
</dbReference>
<dbReference type="InterPro" id="IPR050812">
    <property type="entry name" value="Preph/Arog_dehydrog"/>
</dbReference>
<evidence type="ECO:0000256" key="1">
    <source>
        <dbReference type="ARBA" id="ARBA00007964"/>
    </source>
</evidence>
<dbReference type="GO" id="GO:0004665">
    <property type="term" value="F:prephenate dehydrogenase (NADP+) activity"/>
    <property type="evidence" value="ECO:0007669"/>
    <property type="project" value="InterPro"/>
</dbReference>
<accession>U4KQL6</accession>
<evidence type="ECO:0000256" key="2">
    <source>
        <dbReference type="ARBA" id="ARBA00023002"/>
    </source>
</evidence>
<dbReference type="SUPFAM" id="SSF51735">
    <property type="entry name" value="NAD(P)-binding Rossmann-fold domains"/>
    <property type="match status" value="1"/>
</dbReference>